<gene>
    <name evidence="1" type="ORF">MNBD_GAMMA05-1133</name>
</gene>
<reference evidence="1" key="1">
    <citation type="submission" date="2018-06" db="EMBL/GenBank/DDBJ databases">
        <authorList>
            <person name="Zhirakovskaya E."/>
        </authorList>
    </citation>
    <scope>NUCLEOTIDE SEQUENCE</scope>
</reference>
<proteinExistence type="predicted"/>
<protein>
    <submittedName>
        <fullName evidence="1">Uncharacterized protein</fullName>
    </submittedName>
</protein>
<accession>A0A3B0WB84</accession>
<evidence type="ECO:0000313" key="1">
    <source>
        <dbReference type="EMBL" id="VAW53208.1"/>
    </source>
</evidence>
<organism evidence="1">
    <name type="scientific">hydrothermal vent metagenome</name>
    <dbReference type="NCBI Taxonomy" id="652676"/>
    <lineage>
        <taxon>unclassified sequences</taxon>
        <taxon>metagenomes</taxon>
        <taxon>ecological metagenomes</taxon>
    </lineage>
</organism>
<sequence length="113" mass="12346">MLYLKQSIKAWDTDSFKDVLIKELRSIDASLLPLQQGLSYSNFAVGDNISAIILCTEDNNGQLQVKAGLFYSGIIAGCNCADDPTPVDEINEYCEVLLAIDKKTALTTVSLIK</sequence>
<dbReference type="EMBL" id="UOFE01000033">
    <property type="protein sequence ID" value="VAW53208.1"/>
    <property type="molecule type" value="Genomic_DNA"/>
</dbReference>
<name>A0A3B0WB84_9ZZZZ</name>
<dbReference type="AlphaFoldDB" id="A0A3B0WB84"/>